<feature type="transmembrane region" description="Helical" evidence="2">
    <location>
        <begin position="198"/>
        <end position="218"/>
    </location>
</feature>
<feature type="transmembrane region" description="Helical" evidence="2">
    <location>
        <begin position="147"/>
        <end position="170"/>
    </location>
</feature>
<keyword evidence="2" id="KW-1133">Transmembrane helix</keyword>
<feature type="compositionally biased region" description="Low complexity" evidence="1">
    <location>
        <begin position="862"/>
        <end position="872"/>
    </location>
</feature>
<accession>A0A8H6VIT8</accession>
<feature type="region of interest" description="Disordered" evidence="1">
    <location>
        <begin position="108"/>
        <end position="138"/>
    </location>
</feature>
<evidence type="ECO:0000256" key="2">
    <source>
        <dbReference type="SAM" id="Phobius"/>
    </source>
</evidence>
<feature type="region of interest" description="Disordered" evidence="1">
    <location>
        <begin position="819"/>
        <end position="886"/>
    </location>
</feature>
<evidence type="ECO:0008006" key="5">
    <source>
        <dbReference type="Google" id="ProtNLM"/>
    </source>
</evidence>
<evidence type="ECO:0000313" key="4">
    <source>
        <dbReference type="Proteomes" id="UP000660729"/>
    </source>
</evidence>
<feature type="transmembrane region" description="Helical" evidence="2">
    <location>
        <begin position="256"/>
        <end position="278"/>
    </location>
</feature>
<feature type="compositionally biased region" description="Basic and acidic residues" evidence="1">
    <location>
        <begin position="873"/>
        <end position="886"/>
    </location>
</feature>
<evidence type="ECO:0000256" key="1">
    <source>
        <dbReference type="SAM" id="MobiDB-lite"/>
    </source>
</evidence>
<dbReference type="OrthoDB" id="3650501at2759"/>
<gene>
    <name evidence="3" type="ORF">HII31_06612</name>
</gene>
<dbReference type="PANTHER" id="PTHR35041">
    <property type="entry name" value="MEDIATOR OF RNA POLYMERASE II TRANSCRIPTION SUBUNIT 1"/>
    <property type="match status" value="1"/>
</dbReference>
<dbReference type="EMBL" id="JABCIY010000151">
    <property type="protein sequence ID" value="KAF7191967.1"/>
    <property type="molecule type" value="Genomic_DNA"/>
</dbReference>
<evidence type="ECO:0000313" key="3">
    <source>
        <dbReference type="EMBL" id="KAF7191967.1"/>
    </source>
</evidence>
<dbReference type="AlphaFoldDB" id="A0A8H6VIT8"/>
<feature type="transmembrane region" description="Helical" evidence="2">
    <location>
        <begin position="770"/>
        <end position="792"/>
    </location>
</feature>
<dbReference type="Proteomes" id="UP000660729">
    <property type="component" value="Unassembled WGS sequence"/>
</dbReference>
<feature type="transmembrane region" description="Helical" evidence="2">
    <location>
        <begin position="315"/>
        <end position="337"/>
    </location>
</feature>
<protein>
    <recommendedName>
        <fullName evidence="5">Transmembrane protein</fullName>
    </recommendedName>
</protein>
<name>A0A8H6VIT8_9PEZI</name>
<proteinExistence type="predicted"/>
<dbReference type="PANTHER" id="PTHR35041:SF6">
    <property type="entry name" value="FORMYLMETHIONINE DEFORMYLASE-LIKE PROTEIN-RELATED"/>
    <property type="match status" value="1"/>
</dbReference>
<keyword evidence="2" id="KW-0812">Transmembrane</keyword>
<organism evidence="3 4">
    <name type="scientific">Pseudocercospora fuligena</name>
    <dbReference type="NCBI Taxonomy" id="685502"/>
    <lineage>
        <taxon>Eukaryota</taxon>
        <taxon>Fungi</taxon>
        <taxon>Dikarya</taxon>
        <taxon>Ascomycota</taxon>
        <taxon>Pezizomycotina</taxon>
        <taxon>Dothideomycetes</taxon>
        <taxon>Dothideomycetidae</taxon>
        <taxon>Mycosphaerellales</taxon>
        <taxon>Mycosphaerellaceae</taxon>
        <taxon>Pseudocercospora</taxon>
    </lineage>
</organism>
<comment type="caution">
    <text evidence="3">The sequence shown here is derived from an EMBL/GenBank/DDBJ whole genome shotgun (WGS) entry which is preliminary data.</text>
</comment>
<reference evidence="3" key="1">
    <citation type="submission" date="2020-04" db="EMBL/GenBank/DDBJ databases">
        <title>Draft genome resource of the tomato pathogen Pseudocercospora fuligena.</title>
        <authorList>
            <person name="Zaccaron A."/>
        </authorList>
    </citation>
    <scope>NUCLEOTIDE SEQUENCE</scope>
    <source>
        <strain evidence="3">PF001</strain>
    </source>
</reference>
<keyword evidence="4" id="KW-1185">Reference proteome</keyword>
<feature type="compositionally biased region" description="Polar residues" evidence="1">
    <location>
        <begin position="108"/>
        <end position="117"/>
    </location>
</feature>
<keyword evidence="2" id="KW-0472">Membrane</keyword>
<sequence length="886" mass="94570">MEFVGCCITNPCGAGCNASDLLPAQMISGFGTVPDEECSDGFFYTCAMNIVQFWGCCRVNPCASEGCPGPYLAQAFLSGNPELAADFIAMNDTIETAKSRRLELAQSGTHNGLQGNPPNGVGFLPPQPTGGSTGTDSSMGAGSSTNLAALLGGILGAVVILVCAIALYLFARRRRRRHGKVPTLKVATEHKRPETLGIFWRAPTLIVFSFLVGLILAIGHHLLYASLDGQIASDGRYNIAGWNVSRQQLATSGGTALAFLVKAALVFCVSTAYAQILWRALTRAEYPIESLDNMFAALQDLVAAASTFKIYRVPLLSILTTISWLLPIASIIAPAALTVTFDRVPTPPVKMLSVPLPAFESFSFASWRTTASVQSPQQSISVSGIQYQSPNQEVLRVANAAAAGGTILSISPPAANASWSVSFDGPTLHCEALTEHSSLKQNLQQTLNGTLGPDVSNSTCLDAESMFTYLAWQQNGTDAVQAFDAGELRIDNIVMGDLFVAILPSAAQPIIQNERCVHGMQPFSDQGMDTFFENATILQCSFGKSLYRLAFDYVGTTGQHINITMTTREKRLEPPVTDLLQAAVSSQDHFALQPLTNESPAFPSNSTTTSDIDGEILGQWSYEAVAAAFKSILLGGIGRGSLDAATLTTRSGNSSTTRYYRSSVYSSSLSQAKELAALAPGPPSAYGLTAKMRNSRGYAEAWSMLPRQDNSTGKQNLKAVLEELFRNITVSMLSSDLLQSNGSKPLTSQQVAVTFNNYANLFVYSPGKLWLAYGIALGSALICAIIGLLAIFSTGASYTTSFSTILRVVRQARLATDVAQEDKPGKDPLPAELAKTSFRMRPGADDTMPSSSKGEYSKVAQVVDGEVGSDSSSDLRAEMTHDRVTD</sequence>